<feature type="domain" description="Bacterial Ig" evidence="1">
    <location>
        <begin position="868"/>
        <end position="945"/>
    </location>
</feature>
<dbReference type="EMBL" id="JAXOFX010000003">
    <property type="protein sequence ID" value="MDZ5471471.1"/>
    <property type="molecule type" value="Genomic_DNA"/>
</dbReference>
<feature type="domain" description="Bacterial Ig" evidence="1">
    <location>
        <begin position="467"/>
        <end position="539"/>
    </location>
</feature>
<feature type="domain" description="Bacterial Ig" evidence="1">
    <location>
        <begin position="624"/>
        <end position="703"/>
    </location>
</feature>
<feature type="domain" description="Bacterial Ig" evidence="1">
    <location>
        <begin position="296"/>
        <end position="372"/>
    </location>
</feature>
<comment type="caution">
    <text evidence="2">The sequence shown here is derived from an EMBL/GenBank/DDBJ whole genome shotgun (WGS) entry which is preliminary data.</text>
</comment>
<protein>
    <submittedName>
        <fullName evidence="2">Ig-like domain-containing protein</fullName>
    </submittedName>
</protein>
<reference evidence="2 3" key="1">
    <citation type="submission" date="2023-11" db="EMBL/GenBank/DDBJ databases">
        <title>Bacillus jintuensis, isolated from a mudflat on the Beibu Gulf coast.</title>
        <authorList>
            <person name="Li M."/>
        </authorList>
    </citation>
    <scope>NUCLEOTIDE SEQUENCE [LARGE SCALE GENOMIC DNA]</scope>
    <source>
        <strain evidence="2 3">31A1R</strain>
    </source>
</reference>
<gene>
    <name evidence="2" type="ORF">SM124_06890</name>
</gene>
<organism evidence="2 3">
    <name type="scientific">Robertmurraya mangrovi</name>
    <dbReference type="NCBI Taxonomy" id="3098077"/>
    <lineage>
        <taxon>Bacteria</taxon>
        <taxon>Bacillati</taxon>
        <taxon>Bacillota</taxon>
        <taxon>Bacilli</taxon>
        <taxon>Bacillales</taxon>
        <taxon>Bacillaceae</taxon>
        <taxon>Robertmurraya</taxon>
    </lineage>
</organism>
<dbReference type="InterPro" id="IPR041498">
    <property type="entry name" value="Big_6"/>
</dbReference>
<feature type="domain" description="Bacterial Ig" evidence="1">
    <location>
        <begin position="376"/>
        <end position="456"/>
    </location>
</feature>
<dbReference type="InterPro" id="IPR013783">
    <property type="entry name" value="Ig-like_fold"/>
</dbReference>
<dbReference type="Gene3D" id="2.60.40.10">
    <property type="entry name" value="Immunoglobulins"/>
    <property type="match status" value="7"/>
</dbReference>
<evidence type="ECO:0000313" key="2">
    <source>
        <dbReference type="EMBL" id="MDZ5471471.1"/>
    </source>
</evidence>
<dbReference type="SUPFAM" id="SSF51126">
    <property type="entry name" value="Pectin lyase-like"/>
    <property type="match status" value="1"/>
</dbReference>
<dbReference type="Proteomes" id="UP001290455">
    <property type="component" value="Unassembled WGS sequence"/>
</dbReference>
<dbReference type="Pfam" id="PF17936">
    <property type="entry name" value="Big_6"/>
    <property type="match status" value="8"/>
</dbReference>
<evidence type="ECO:0000313" key="3">
    <source>
        <dbReference type="Proteomes" id="UP001290455"/>
    </source>
</evidence>
<proteinExistence type="predicted"/>
<feature type="domain" description="Bacterial Ig" evidence="1">
    <location>
        <begin position="546"/>
        <end position="612"/>
    </location>
</feature>
<evidence type="ECO:0000259" key="1">
    <source>
        <dbReference type="Pfam" id="PF17936"/>
    </source>
</evidence>
<dbReference type="NCBIfam" id="NF033510">
    <property type="entry name" value="Ca_tandemer"/>
    <property type="match status" value="1"/>
</dbReference>
<keyword evidence="3" id="KW-1185">Reference proteome</keyword>
<sequence length="946" mass="102053">MKLLKLYKIFTWFLIIVMLTNFIPQYLKVEANEGTTVSGTIDVDTTWSKAGSPYKLTGILTIPRNVKLTIEPGVSVVGKIGTWIDVKGKLIAIGGEPEQERIKIDTTYINAWDFLETFVHLENADVSRGYNGGYLVTGENIILKNNLFSNGTILISNPTMIEPVVTGNVFQNNSTISLWLGAKQTIITNNTFFNGPDIHSSGDISIGCSYECIAPNLQLSHNNFFGLNHPYIYLTSNHSFTFNGGNNYWGTTDQTKINQFIVDGNDNMNFRGILITDPIYYKPFNHGHPLGELTPPVVKYIGDHETVITGVTDADSTVEVLDSFGGKIATGLSKSDGTFSITIPLQKSGTEIHLISTDSFGRTSAATITKVIDMTAPIAPVVHELNDAMFFISGTAEPSSTITVTSSEKLIGTVTANQEGYFNIYTGQLKANSIFQIQAEDQAGHKSPIVQVTVKDVTPPTKPELTREITNESNTITGVAEKDSTIVIKANDREMIRQRVYTGTFNSYISNQKSGTNIEIYSIDQAGNKSESLTTVVKDVTPPYLIVLKLSDSAKSLIGMSNVGATITVLKNGEEIGKGTVIYDYGFSIDIPAQSAGTKLTVVSTSVNGMKTSKEVIVEDLTPPDAPMVDIITDQSNMITGNTEASAYIQLYINSIEVAAITADEKGSFSIPIAIQKAGTVIQLTAKDQVGNISMPTKVIVKDITPPSLPQVNNVTNKANSISGKTERFASVTAKIGTKTYTTSVNENGNFSLSIPVQNSGTSISITAKDLAGNVSETKMIKVTRVAPNIPVVNTVSNKSTSITGKTEKYAIISIKIGTKTYSGKADRYGNYKVSIPVQNSGTSFTVTAKDSGGKISYGKVGKVVRIAPDIPVVNTVKYYSTTITGKAGKRSTVIAKIGTKTYSSKASSYGNFKIPISKQRVGTTIYVYAKDSRGNLSVKRTVKVK</sequence>
<feature type="domain" description="Bacterial Ig" evidence="1">
    <location>
        <begin position="707"/>
        <end position="783"/>
    </location>
</feature>
<accession>A0ABU5IWG0</accession>
<dbReference type="InterPro" id="IPR011050">
    <property type="entry name" value="Pectin_lyase_fold/virulence"/>
</dbReference>
<dbReference type="RefSeq" id="WP_322445764.1">
    <property type="nucleotide sequence ID" value="NZ_JAXOFX010000003.1"/>
</dbReference>
<feature type="domain" description="Bacterial Ig" evidence="1">
    <location>
        <begin position="787"/>
        <end position="857"/>
    </location>
</feature>
<name>A0ABU5IWG0_9BACI</name>